<dbReference type="RefSeq" id="WP_202001046.1">
    <property type="nucleotide sequence ID" value="NZ_JAERSF010000002.1"/>
</dbReference>
<organism evidence="1 2">
    <name type="scientific">Flavobacterium tagetis</name>
    <dbReference type="NCBI Taxonomy" id="2801336"/>
    <lineage>
        <taxon>Bacteria</taxon>
        <taxon>Pseudomonadati</taxon>
        <taxon>Bacteroidota</taxon>
        <taxon>Flavobacteriia</taxon>
        <taxon>Flavobacteriales</taxon>
        <taxon>Flavobacteriaceae</taxon>
        <taxon>Flavobacterium</taxon>
    </lineage>
</organism>
<evidence type="ECO:0000313" key="2">
    <source>
        <dbReference type="Proteomes" id="UP000603728"/>
    </source>
</evidence>
<comment type="caution">
    <text evidence="1">The sequence shown here is derived from an EMBL/GenBank/DDBJ whole genome shotgun (WGS) entry which is preliminary data.</text>
</comment>
<protein>
    <submittedName>
        <fullName evidence="1">Uncharacterized protein</fullName>
    </submittedName>
</protein>
<dbReference type="EMBL" id="JAERSF010000002">
    <property type="protein sequence ID" value="MBL0737239.1"/>
    <property type="molecule type" value="Genomic_DNA"/>
</dbReference>
<name>A0ABS1KD51_9FLAO</name>
<dbReference type="Proteomes" id="UP000603728">
    <property type="component" value="Unassembled WGS sequence"/>
</dbReference>
<keyword evidence="2" id="KW-1185">Reference proteome</keyword>
<evidence type="ECO:0000313" key="1">
    <source>
        <dbReference type="EMBL" id="MBL0737239.1"/>
    </source>
</evidence>
<reference evidence="1 2" key="1">
    <citation type="submission" date="2021-01" db="EMBL/GenBank/DDBJ databases">
        <title>Genome seq and assembly of Flavobacterium sp. GN10.</title>
        <authorList>
            <person name="Chhetri G."/>
        </authorList>
    </citation>
    <scope>NUCLEOTIDE SEQUENCE [LARGE SCALE GENOMIC DNA]</scope>
    <source>
        <strain evidence="1 2">GN10</strain>
    </source>
</reference>
<proteinExistence type="predicted"/>
<sequence length="324" mass="38020">MNITLITLDNLGMNEPISSALEKRGHNVRHINFRDYKYKYPSVFHRVYNFILKAFFKKNLKTLHHGKEILKELEKNSQIQDVILTIKGDFIDSDSILKFKKYTKKSIGFFNDNIDRCPKIKRVIPSFDEAYSFEKEDCANFNMSFAPNWIYTKDISNKEITAEYGVFNISTIDKRLSTLIRIANELKSKNINFKFIVYDKKNEPKTGSDGITYINKHVPLSEVNDYADRSKVLLDIHRDGQIGLTFRIFESIGLEKKLITTNYDIKNYDFYNPNNILIIDENNPVIPASFFENEYEKIPESIYKKYTVEGWIDNVIFKNNTFNI</sequence>
<accession>A0ABS1KD51</accession>
<gene>
    <name evidence="1" type="ORF">JI750_10105</name>
</gene>